<evidence type="ECO:0000313" key="1">
    <source>
        <dbReference type="EMBL" id="MEB3034774.1"/>
    </source>
</evidence>
<comment type="caution">
    <text evidence="1">The sequence shown here is derived from an EMBL/GenBank/DDBJ whole genome shotgun (WGS) entry which is preliminary data.</text>
</comment>
<proteinExistence type="predicted"/>
<dbReference type="EMBL" id="JAYJJU010000040">
    <property type="protein sequence ID" value="MEB3034774.1"/>
    <property type="molecule type" value="Genomic_DNA"/>
</dbReference>
<dbReference type="RefSeq" id="WP_224971065.1">
    <property type="nucleotide sequence ID" value="NZ_JAYJJU010000040.1"/>
</dbReference>
<evidence type="ECO:0000313" key="2">
    <source>
        <dbReference type="Proteomes" id="UP001298593"/>
    </source>
</evidence>
<protein>
    <submittedName>
        <fullName evidence="1">Uncharacterized protein</fullName>
    </submittedName>
</protein>
<dbReference type="Proteomes" id="UP001298593">
    <property type="component" value="Unassembled WGS sequence"/>
</dbReference>
<organism evidence="1 2">
    <name type="scientific">[Mycobacterium] nativiensis</name>
    <dbReference type="NCBI Taxonomy" id="2855503"/>
    <lineage>
        <taxon>Bacteria</taxon>
        <taxon>Bacillati</taxon>
        <taxon>Actinomycetota</taxon>
        <taxon>Actinomycetes</taxon>
        <taxon>Mycobacteriales</taxon>
        <taxon>Mycobacteriaceae</taxon>
        <taxon>Mycolicibacter</taxon>
    </lineage>
</organism>
<keyword evidence="2" id="KW-1185">Reference proteome</keyword>
<name>A0ABU5Y3G7_9MYCO</name>
<reference evidence="1 2" key="1">
    <citation type="submission" date="2023-12" db="EMBL/GenBank/DDBJ databases">
        <title>Description of new species of Mycobacterium terrae complex isolated from sewage at the Sao Paulo Zoological Park Foundation in Brazil.</title>
        <authorList>
            <person name="Romagnoli C.L."/>
            <person name="Conceicao E.C."/>
            <person name="Machado E."/>
            <person name="Barreto L.B.P.F."/>
            <person name="Sharma A."/>
            <person name="Silva N.M."/>
            <person name="Marques L.E."/>
            <person name="Juliana M.A."/>
            <person name="Lourenco M.C.S."/>
            <person name="Digiampietri L.A."/>
            <person name="Suffys P.N."/>
            <person name="Viana-Niero C."/>
        </authorList>
    </citation>
    <scope>NUCLEOTIDE SEQUENCE [LARGE SCALE GENOMIC DNA]</scope>
    <source>
        <strain evidence="1 2">MYC340</strain>
    </source>
</reference>
<accession>A0ABU5Y3G7</accession>
<sequence>MSEDQAPQRIIVRAVITETGDLHLCPAGLSLLFGVPDSEIQLGMEYPKSWQQAGARRTKEAGAHGCEGLVAVLGYWCAQEYPDAELVVIEQP</sequence>
<gene>
    <name evidence="1" type="ORF">KV113_24845</name>
</gene>